<name>A0A1E7F8U5_9STRA</name>
<evidence type="ECO:0000313" key="2">
    <source>
        <dbReference type="Proteomes" id="UP000095751"/>
    </source>
</evidence>
<accession>A0A1E7F8U5</accession>
<protein>
    <submittedName>
        <fullName evidence="1">Uncharacterized protein</fullName>
    </submittedName>
</protein>
<dbReference type="KEGG" id="fcy:FRACYDRAFT_241106"/>
<gene>
    <name evidence="1" type="ORF">FRACYDRAFT_241106</name>
</gene>
<dbReference type="EMBL" id="KV784360">
    <property type="protein sequence ID" value="OEU14559.1"/>
    <property type="molecule type" value="Genomic_DNA"/>
</dbReference>
<evidence type="ECO:0000313" key="1">
    <source>
        <dbReference type="EMBL" id="OEU14559.1"/>
    </source>
</evidence>
<proteinExistence type="predicted"/>
<reference evidence="1 2" key="1">
    <citation type="submission" date="2016-09" db="EMBL/GenBank/DDBJ databases">
        <title>Extensive genetic diversity and differential bi-allelic expression allows diatom success in the polar Southern Ocean.</title>
        <authorList>
            <consortium name="DOE Joint Genome Institute"/>
            <person name="Mock T."/>
            <person name="Otillar R.P."/>
            <person name="Strauss J."/>
            <person name="Dupont C."/>
            <person name="Frickenhaus S."/>
            <person name="Maumus F."/>
            <person name="Mcmullan M."/>
            <person name="Sanges R."/>
            <person name="Schmutz J."/>
            <person name="Toseland A."/>
            <person name="Valas R."/>
            <person name="Veluchamy A."/>
            <person name="Ward B.J."/>
            <person name="Allen A."/>
            <person name="Barry K."/>
            <person name="Falciatore A."/>
            <person name="Ferrante M."/>
            <person name="Fortunato A.E."/>
            <person name="Gloeckner G."/>
            <person name="Gruber A."/>
            <person name="Hipkin R."/>
            <person name="Janech M."/>
            <person name="Kroth P."/>
            <person name="Leese F."/>
            <person name="Lindquist E."/>
            <person name="Lyon B.R."/>
            <person name="Martin J."/>
            <person name="Mayer C."/>
            <person name="Parker M."/>
            <person name="Quesneville H."/>
            <person name="Raymond J."/>
            <person name="Uhlig C."/>
            <person name="Valentin K.U."/>
            <person name="Worden A.Z."/>
            <person name="Armbrust E.V."/>
            <person name="Bowler C."/>
            <person name="Green B."/>
            <person name="Moulton V."/>
            <person name="Van Oosterhout C."/>
            <person name="Grigoriev I."/>
        </authorList>
    </citation>
    <scope>NUCLEOTIDE SEQUENCE [LARGE SCALE GENOMIC DNA]</scope>
    <source>
        <strain evidence="1 2">CCMP1102</strain>
    </source>
</reference>
<dbReference type="AlphaFoldDB" id="A0A1E7F8U5"/>
<dbReference type="Proteomes" id="UP000095751">
    <property type="component" value="Unassembled WGS sequence"/>
</dbReference>
<organism evidence="1 2">
    <name type="scientific">Fragilariopsis cylindrus CCMP1102</name>
    <dbReference type="NCBI Taxonomy" id="635003"/>
    <lineage>
        <taxon>Eukaryota</taxon>
        <taxon>Sar</taxon>
        <taxon>Stramenopiles</taxon>
        <taxon>Ochrophyta</taxon>
        <taxon>Bacillariophyta</taxon>
        <taxon>Bacillariophyceae</taxon>
        <taxon>Bacillariophycidae</taxon>
        <taxon>Bacillariales</taxon>
        <taxon>Bacillariaceae</taxon>
        <taxon>Fragilariopsis</taxon>
    </lineage>
</organism>
<keyword evidence="2" id="KW-1185">Reference proteome</keyword>
<dbReference type="InParanoid" id="A0A1E7F8U5"/>
<sequence>MVSVTRSLPILSRDLTPLKRKAKDAFSKLNEDTENWLYEDGFDVTKKWYGPLPGLSLSLLLTRHGIVVEDERGVPISVRILVPWAPGEEKGWVNESDLILLPSTEVEVVISFVALGGGPISRCHIGSPL</sequence>